<reference evidence="1 2" key="2">
    <citation type="submission" date="2018-11" db="EMBL/GenBank/DDBJ databases">
        <authorList>
            <consortium name="Pathogen Informatics"/>
        </authorList>
    </citation>
    <scope>NUCLEOTIDE SEQUENCE [LARGE SCALE GENOMIC DNA]</scope>
</reference>
<organism evidence="3">
    <name type="scientific">Brugia pahangi</name>
    <name type="common">Filarial nematode worm</name>
    <dbReference type="NCBI Taxonomy" id="6280"/>
    <lineage>
        <taxon>Eukaryota</taxon>
        <taxon>Metazoa</taxon>
        <taxon>Ecdysozoa</taxon>
        <taxon>Nematoda</taxon>
        <taxon>Chromadorea</taxon>
        <taxon>Rhabditida</taxon>
        <taxon>Spirurina</taxon>
        <taxon>Spiruromorpha</taxon>
        <taxon>Filarioidea</taxon>
        <taxon>Onchocercidae</taxon>
        <taxon>Brugia</taxon>
    </lineage>
</organism>
<evidence type="ECO:0000313" key="3">
    <source>
        <dbReference type="WBParaSite" id="BPAG_0001041601-mRNA-1"/>
    </source>
</evidence>
<keyword evidence="2" id="KW-1185">Reference proteome</keyword>
<dbReference type="EMBL" id="UZAD01013185">
    <property type="protein sequence ID" value="VDN91564.1"/>
    <property type="molecule type" value="Genomic_DNA"/>
</dbReference>
<name>A0A0N4TPE6_BRUPA</name>
<proteinExistence type="predicted"/>
<dbReference type="AlphaFoldDB" id="A0A0N4TPE6"/>
<reference evidence="3" key="1">
    <citation type="submission" date="2017-02" db="UniProtKB">
        <authorList>
            <consortium name="WormBaseParasite"/>
        </authorList>
    </citation>
    <scope>IDENTIFICATION</scope>
</reference>
<evidence type="ECO:0000313" key="2">
    <source>
        <dbReference type="Proteomes" id="UP000278627"/>
    </source>
</evidence>
<evidence type="ECO:0000313" key="1">
    <source>
        <dbReference type="EMBL" id="VDN91564.1"/>
    </source>
</evidence>
<gene>
    <name evidence="1" type="ORF">BPAG_LOCUS10378</name>
</gene>
<protein>
    <submittedName>
        <fullName evidence="1 3">Uncharacterized protein</fullName>
    </submittedName>
</protein>
<dbReference type="WBParaSite" id="BPAG_0001041601-mRNA-1">
    <property type="protein sequence ID" value="BPAG_0001041601-mRNA-1"/>
    <property type="gene ID" value="BPAG_0001041601"/>
</dbReference>
<dbReference type="Proteomes" id="UP000278627">
    <property type="component" value="Unassembled WGS sequence"/>
</dbReference>
<sequence length="168" mass="18764">MVEKAILSGVSGTNQLLNGENGNGNTTKRQHMMMILPRHCKQRAGRKWAGWATSDQQIQQEISLAHRCIISPPSHISKPPYRRRSTQHASRHLFKKDYAIRSLLDMRASRSTQSTALTTQLNVTDEIKPGSATTCVSAPLTPITPTTITSTSDDDKTAKFFFRHFVES</sequence>
<accession>A0A0N4TPE6</accession>